<dbReference type="InterPro" id="IPR052901">
    <property type="entry name" value="Bact_TGase-like"/>
</dbReference>
<sequence length="643" mass="75452">MGDELSKIFTKISLIFYIFLMIFFLPYFSWMSIGLYSSIILTILLYKKLKFKSLLWLRMPFLLVSIFLIYKEYGTWRGFEPASILFSTLVILKVFELKTKRDIYSLVLIQFLHIISLSLLVEDFYYLFIIFISLVISFSNIYILSQLSIGEAHYRKGVKKILKYSLYGAPIVIILFLVFPRFNFGGFLLSTTTATTGFSEELKPGDISEIIKDPSVVFHVKFTKRFKRLDMYWRGQILAKNNNFDWSKTPLPERRNTETIYKKFDYFVTYDTLASGPLYTLEKTRKVSLTSAGSVISRKGNLYFSTPLLNQKSKFKGWLGPKVAAKLSKNYKQTYLQVDIPKSSKVQNFIKENEKLKGKPTEVALFLKDFFRKNFLYSTAPGVYTGESALDEFLFSRRVGFCGHYASASATLFRLFDIPARVVVGYQGGLYNDVGDFYIITNKDAHTWIEYLDESGIWTRFDAVSVISPERIAYGADAYFEYERFRGNSTNIEDFISSRSGVLSDWRQYLQNIYYQSGTLFFNYDLEAQRELFRGLLRYKYRDSSIAFYLPYILLFSLFYLIFRFRVKLQSVLLYFCILKYERMNWHEFSVLSEAQLMKSIEGRSDHLRDLLLFHQSLRYDRGESLLKELSFFLRAFRILIYG</sequence>
<dbReference type="Gene3D" id="3.10.620.30">
    <property type="match status" value="1"/>
</dbReference>
<feature type="transmembrane region" description="Helical" evidence="1">
    <location>
        <begin position="53"/>
        <end position="70"/>
    </location>
</feature>
<dbReference type="SMART" id="SM00460">
    <property type="entry name" value="TGc"/>
    <property type="match status" value="1"/>
</dbReference>
<dbReference type="SUPFAM" id="SSF54001">
    <property type="entry name" value="Cysteine proteinases"/>
    <property type="match status" value="1"/>
</dbReference>
<feature type="domain" description="Transglutaminase-like" evidence="2">
    <location>
        <begin position="394"/>
        <end position="465"/>
    </location>
</feature>
<dbReference type="InterPro" id="IPR002931">
    <property type="entry name" value="Transglutaminase-like"/>
</dbReference>
<feature type="transmembrane region" description="Helical" evidence="1">
    <location>
        <begin position="546"/>
        <end position="563"/>
    </location>
</feature>
<dbReference type="InterPro" id="IPR021878">
    <property type="entry name" value="TgpA_N"/>
</dbReference>
<dbReference type="InterPro" id="IPR038765">
    <property type="entry name" value="Papain-like_cys_pep_sf"/>
</dbReference>
<name>E1WZN1_HALMS</name>
<evidence type="ECO:0000259" key="2">
    <source>
        <dbReference type="SMART" id="SM00460"/>
    </source>
</evidence>
<accession>E1WZN1</accession>
<evidence type="ECO:0000313" key="4">
    <source>
        <dbReference type="Proteomes" id="UP000008963"/>
    </source>
</evidence>
<keyword evidence="1" id="KW-1133">Transmembrane helix</keyword>
<feature type="transmembrane region" description="Helical" evidence="1">
    <location>
        <begin position="164"/>
        <end position="182"/>
    </location>
</feature>
<evidence type="ECO:0000256" key="1">
    <source>
        <dbReference type="SAM" id="Phobius"/>
    </source>
</evidence>
<dbReference type="PANTHER" id="PTHR42736:SF1">
    <property type="entry name" value="PROTEIN-GLUTAMINE GAMMA-GLUTAMYLTRANSFERASE"/>
    <property type="match status" value="1"/>
</dbReference>
<protein>
    <submittedName>
        <fullName evidence="3">Membrane protein</fullName>
    </submittedName>
</protein>
<proteinExistence type="predicted"/>
<dbReference type="Pfam" id="PF01841">
    <property type="entry name" value="Transglut_core"/>
    <property type="match status" value="1"/>
</dbReference>
<dbReference type="Pfam" id="PF11992">
    <property type="entry name" value="TgpA_N"/>
    <property type="match status" value="1"/>
</dbReference>
<dbReference type="KEGG" id="bmx:BMS_1349"/>
<feature type="transmembrane region" description="Helical" evidence="1">
    <location>
        <begin position="125"/>
        <end position="144"/>
    </location>
</feature>
<dbReference type="AlphaFoldDB" id="E1WZN1"/>
<organism evidence="3 4">
    <name type="scientific">Halobacteriovorax marinus (strain ATCC BAA-682 / DSM 15412 / SJ)</name>
    <name type="common">Bacteriovorax marinus</name>
    <dbReference type="NCBI Taxonomy" id="862908"/>
    <lineage>
        <taxon>Bacteria</taxon>
        <taxon>Pseudomonadati</taxon>
        <taxon>Bdellovibrionota</taxon>
        <taxon>Bacteriovoracia</taxon>
        <taxon>Bacteriovoracales</taxon>
        <taxon>Halobacteriovoraceae</taxon>
        <taxon>Halobacteriovorax</taxon>
    </lineage>
</organism>
<gene>
    <name evidence="3" type="ordered locus">BMS_1349</name>
</gene>
<dbReference type="PANTHER" id="PTHR42736">
    <property type="entry name" value="PROTEIN-GLUTAMINE GAMMA-GLUTAMYLTRANSFERASE"/>
    <property type="match status" value="1"/>
</dbReference>
<keyword evidence="1" id="KW-0812">Transmembrane</keyword>
<dbReference type="Proteomes" id="UP000008963">
    <property type="component" value="Chromosome"/>
</dbReference>
<reference evidence="4" key="1">
    <citation type="journal article" date="2013" name="ISME J.">
        <title>A small predatory core genome in the divergent marine Bacteriovorax marinus SJ and the terrestrial Bdellovibrio bacteriovorus.</title>
        <authorList>
            <person name="Crossman L.C."/>
            <person name="Chen H."/>
            <person name="Cerdeno-Tarraga A.M."/>
            <person name="Brooks K."/>
            <person name="Quail M.A."/>
            <person name="Pineiro S.A."/>
            <person name="Hobley L."/>
            <person name="Sockett R.E."/>
            <person name="Bentley S.D."/>
            <person name="Parkhill J."/>
            <person name="Williams H.N."/>
            <person name="Stine O.C."/>
        </authorList>
    </citation>
    <scope>NUCLEOTIDE SEQUENCE [LARGE SCALE GENOMIC DNA]</scope>
    <source>
        <strain evidence="4">ATCC BAA-682 / DSM 15412 / SJ</strain>
    </source>
</reference>
<feature type="transmembrane region" description="Helical" evidence="1">
    <location>
        <begin position="14"/>
        <end position="46"/>
    </location>
</feature>
<evidence type="ECO:0000313" key="3">
    <source>
        <dbReference type="EMBL" id="CBW26217.1"/>
    </source>
</evidence>
<feature type="transmembrane region" description="Helical" evidence="1">
    <location>
        <begin position="76"/>
        <end position="95"/>
    </location>
</feature>
<dbReference type="EMBL" id="FQ312005">
    <property type="protein sequence ID" value="CBW26217.1"/>
    <property type="molecule type" value="Genomic_DNA"/>
</dbReference>
<dbReference type="PATRIC" id="fig|862908.3.peg.1283"/>
<feature type="transmembrane region" description="Helical" evidence="1">
    <location>
        <begin position="102"/>
        <end position="119"/>
    </location>
</feature>
<dbReference type="HOGENOM" id="CLU_425647_0_0_7"/>
<keyword evidence="1" id="KW-0472">Membrane</keyword>
<keyword evidence="4" id="KW-1185">Reference proteome</keyword>
<dbReference type="STRING" id="862908.BMS_1349"/>
<dbReference type="eggNOG" id="COG1305">
    <property type="taxonomic scope" value="Bacteria"/>
</dbReference>